<reference evidence="3" key="1">
    <citation type="submission" date="2013-08" db="EMBL/GenBank/DDBJ databases">
        <authorList>
            <person name="Mendez C."/>
            <person name="Richter M."/>
            <person name="Ferrer M."/>
            <person name="Sanchez J."/>
        </authorList>
    </citation>
    <scope>NUCLEOTIDE SEQUENCE</scope>
</reference>
<dbReference type="Pfam" id="PF02397">
    <property type="entry name" value="Bac_transf"/>
    <property type="match status" value="1"/>
</dbReference>
<accession>T1A8Q9</accession>
<feature type="domain" description="Bacterial sugar transferase" evidence="2">
    <location>
        <begin position="116"/>
        <end position="304"/>
    </location>
</feature>
<sequence>MARELMRQMMSHPKCGHVVVGMISDEERATVCDLRRLIRVYEPDEIIVADPGRLGCLPIDPLVEVQMRKVVRVESAPEFYERLTGKLSLEALNAHAVLFTRQFHPGGVRQGLAHALSVLCAALGLAVCLPFMAVLALLIKLDSRGPVLFVQERCGRNGRTFKLLKFRTMRADLPAKSEWERDNGERITRAGRWLRKYRLDELPQFLNVLRGDMNVVGPRPHPTTSRDLIALVARNMPEQGDPVPYYSLRLAVRPGMTGWAQIRYKYANGLGEEVEKLRYDLYYIKHYSLLFDLRIVLETIRVVLF</sequence>
<proteinExistence type="predicted"/>
<evidence type="ECO:0000313" key="3">
    <source>
        <dbReference type="EMBL" id="EQD37284.1"/>
    </source>
</evidence>
<protein>
    <submittedName>
        <fullName evidence="3">Bacterial sugar transferase domain protein</fullName>
        <ecNumber evidence="3">2.7.8.6</ecNumber>
    </submittedName>
</protein>
<organism evidence="3">
    <name type="scientific">mine drainage metagenome</name>
    <dbReference type="NCBI Taxonomy" id="410659"/>
    <lineage>
        <taxon>unclassified sequences</taxon>
        <taxon>metagenomes</taxon>
        <taxon>ecological metagenomes</taxon>
    </lineage>
</organism>
<dbReference type="GO" id="GO:0047360">
    <property type="term" value="F:undecaprenyl-phosphate galactose phosphotransferase activity"/>
    <property type="evidence" value="ECO:0007669"/>
    <property type="project" value="UniProtKB-EC"/>
</dbReference>
<keyword evidence="3" id="KW-0808">Transferase</keyword>
<dbReference type="GO" id="GO:0009242">
    <property type="term" value="P:colanic acid biosynthetic process"/>
    <property type="evidence" value="ECO:0007669"/>
    <property type="project" value="TreeGrafter"/>
</dbReference>
<dbReference type="PANTHER" id="PTHR30576:SF21">
    <property type="entry name" value="UDP-GLUCOSE:UNDECAPRENYL-PHOSPHATE GLUCOSE-1-PHOSPHATE TRANSFERASE"/>
    <property type="match status" value="1"/>
</dbReference>
<gene>
    <name evidence="3" type="ORF">B1A_17672</name>
</gene>
<name>T1A8Q9_9ZZZZ</name>
<keyword evidence="1" id="KW-0472">Membrane</keyword>
<evidence type="ECO:0000256" key="1">
    <source>
        <dbReference type="SAM" id="Phobius"/>
    </source>
</evidence>
<comment type="caution">
    <text evidence="3">The sequence shown here is derived from an EMBL/GenBank/DDBJ whole genome shotgun (WGS) entry which is preliminary data.</text>
</comment>
<keyword evidence="1" id="KW-1133">Transmembrane helix</keyword>
<dbReference type="GO" id="GO:0089702">
    <property type="term" value="F:undecaprenyl-phosphate glucose phosphotransferase activity"/>
    <property type="evidence" value="ECO:0007669"/>
    <property type="project" value="TreeGrafter"/>
</dbReference>
<dbReference type="InterPro" id="IPR003362">
    <property type="entry name" value="Bact_transf"/>
</dbReference>
<feature type="non-terminal residue" evidence="3">
    <location>
        <position position="305"/>
    </location>
</feature>
<dbReference type="EC" id="2.7.8.6" evidence="3"/>
<dbReference type="EMBL" id="AUZX01013003">
    <property type="protein sequence ID" value="EQD37284.1"/>
    <property type="molecule type" value="Genomic_DNA"/>
</dbReference>
<feature type="transmembrane region" description="Helical" evidence="1">
    <location>
        <begin position="111"/>
        <end position="139"/>
    </location>
</feature>
<evidence type="ECO:0000259" key="2">
    <source>
        <dbReference type="Pfam" id="PF02397"/>
    </source>
</evidence>
<reference evidence="3" key="2">
    <citation type="journal article" date="2014" name="ISME J.">
        <title>Microbial stratification in low pH oxic and suboxic macroscopic growths along an acid mine drainage.</title>
        <authorList>
            <person name="Mendez-Garcia C."/>
            <person name="Mesa V."/>
            <person name="Sprenger R.R."/>
            <person name="Richter M."/>
            <person name="Diez M.S."/>
            <person name="Solano J."/>
            <person name="Bargiela R."/>
            <person name="Golyshina O.V."/>
            <person name="Manteca A."/>
            <person name="Ramos J.L."/>
            <person name="Gallego J.R."/>
            <person name="Llorente I."/>
            <person name="Martins Dos Santos V.A."/>
            <person name="Jensen O.N."/>
            <person name="Pelaez A.I."/>
            <person name="Sanchez J."/>
            <person name="Ferrer M."/>
        </authorList>
    </citation>
    <scope>NUCLEOTIDE SEQUENCE</scope>
</reference>
<dbReference type="PANTHER" id="PTHR30576">
    <property type="entry name" value="COLANIC BIOSYNTHESIS UDP-GLUCOSE LIPID CARRIER TRANSFERASE"/>
    <property type="match status" value="1"/>
</dbReference>
<keyword evidence="1" id="KW-0812">Transmembrane</keyword>
<dbReference type="AlphaFoldDB" id="T1A8Q9"/>